<evidence type="ECO:0000313" key="2">
    <source>
        <dbReference type="Proteomes" id="UP000636800"/>
    </source>
</evidence>
<reference evidence="1 2" key="1">
    <citation type="journal article" date="2020" name="Nat. Food">
        <title>A phased Vanilla planifolia genome enables genetic improvement of flavour and production.</title>
        <authorList>
            <person name="Hasing T."/>
            <person name="Tang H."/>
            <person name="Brym M."/>
            <person name="Khazi F."/>
            <person name="Huang T."/>
            <person name="Chambers A.H."/>
        </authorList>
    </citation>
    <scope>NUCLEOTIDE SEQUENCE [LARGE SCALE GENOMIC DNA]</scope>
    <source>
        <tissue evidence="1">Leaf</tissue>
    </source>
</reference>
<gene>
    <name evidence="1" type="ORF">HPP92_000387</name>
</gene>
<dbReference type="AlphaFoldDB" id="A0A835RP28"/>
<keyword evidence="2" id="KW-1185">Reference proteome</keyword>
<proteinExistence type="predicted"/>
<dbReference type="OrthoDB" id="6745403at2759"/>
<comment type="caution">
    <text evidence="1">The sequence shown here is derived from an EMBL/GenBank/DDBJ whole genome shotgun (WGS) entry which is preliminary data.</text>
</comment>
<name>A0A835RP28_VANPL</name>
<evidence type="ECO:0000313" key="1">
    <source>
        <dbReference type="EMBL" id="KAG0495696.1"/>
    </source>
</evidence>
<dbReference type="PANTHER" id="PTHR34956:SF2">
    <property type="entry name" value="OS05G0397300 PROTEIN"/>
    <property type="match status" value="1"/>
</dbReference>
<organism evidence="1 2">
    <name type="scientific">Vanilla planifolia</name>
    <name type="common">Vanilla</name>
    <dbReference type="NCBI Taxonomy" id="51239"/>
    <lineage>
        <taxon>Eukaryota</taxon>
        <taxon>Viridiplantae</taxon>
        <taxon>Streptophyta</taxon>
        <taxon>Embryophyta</taxon>
        <taxon>Tracheophyta</taxon>
        <taxon>Spermatophyta</taxon>
        <taxon>Magnoliopsida</taxon>
        <taxon>Liliopsida</taxon>
        <taxon>Asparagales</taxon>
        <taxon>Orchidaceae</taxon>
        <taxon>Vanilloideae</taxon>
        <taxon>Vanilleae</taxon>
        <taxon>Vanilla</taxon>
    </lineage>
</organism>
<dbReference type="Proteomes" id="UP000636800">
    <property type="component" value="Chromosome 1"/>
</dbReference>
<protein>
    <submittedName>
        <fullName evidence="1">Uncharacterized protein</fullName>
    </submittedName>
</protein>
<dbReference type="EMBL" id="JADCNL010000001">
    <property type="protein sequence ID" value="KAG0495696.1"/>
    <property type="molecule type" value="Genomic_DNA"/>
</dbReference>
<accession>A0A835RP28</accession>
<dbReference type="PANTHER" id="PTHR34956">
    <property type="entry name" value="OS05G0397300 PROTEIN"/>
    <property type="match status" value="1"/>
</dbReference>
<sequence>MEFDDDVFFADLSKRIALLIAEDDDEENTRLELPFPVSKPENCRKGYAVFPQVMIPPAHVYEFGPRKESRGTGVFIPKSSLPKKGSCKSNCKAGSYRTISTASQFCSISSCNQSHHKGNKKLNG</sequence>